<reference evidence="2" key="1">
    <citation type="journal article" date="2011" name="Genetics">
        <title>Massive changes in genome architecture accompany the transition to self-fertility in the filamentous fungus Neurospora tetrasperma.</title>
        <authorList>
            <person name="Ellison C.E."/>
            <person name="Stajich J.E."/>
            <person name="Jacobson D.J."/>
            <person name="Natvig D.O."/>
            <person name="Lapidus A."/>
            <person name="Foster B."/>
            <person name="Aerts A."/>
            <person name="Riley R."/>
            <person name="Lindquist E.A."/>
            <person name="Grigoriev I.V."/>
            <person name="Taylor J.W."/>
        </authorList>
    </citation>
    <scope>NUCLEOTIDE SEQUENCE [LARGE SCALE GENOMIC DNA]</scope>
    <source>
        <strain evidence="2">FGSC 2508 / P0657</strain>
    </source>
</reference>
<keyword evidence="2" id="KW-1185">Reference proteome</keyword>
<dbReference type="KEGG" id="nte:NEUTE1DRAFT141271"/>
<dbReference type="GeneID" id="20826227"/>
<gene>
    <name evidence="1" type="ORF">NEUTE1DRAFT_141271</name>
</gene>
<dbReference type="Proteomes" id="UP000008065">
    <property type="component" value="Unassembled WGS sequence"/>
</dbReference>
<dbReference type="HOGENOM" id="CLU_2813026_0_0_1"/>
<accession>F8MXY7</accession>
<dbReference type="RefSeq" id="XP_009854889.1">
    <property type="nucleotide sequence ID" value="XM_009856587.1"/>
</dbReference>
<dbReference type="VEuPathDB" id="FungiDB:NEUTE1DRAFT_141271"/>
<proteinExistence type="predicted"/>
<name>F8MXY7_NEUT8</name>
<evidence type="ECO:0000313" key="2">
    <source>
        <dbReference type="Proteomes" id="UP000008065"/>
    </source>
</evidence>
<organism evidence="1 2">
    <name type="scientific">Neurospora tetrasperma (strain FGSC 2508 / ATCC MYA-4615 / P0657)</name>
    <dbReference type="NCBI Taxonomy" id="510951"/>
    <lineage>
        <taxon>Eukaryota</taxon>
        <taxon>Fungi</taxon>
        <taxon>Dikarya</taxon>
        <taxon>Ascomycota</taxon>
        <taxon>Pezizomycotina</taxon>
        <taxon>Sordariomycetes</taxon>
        <taxon>Sordariomycetidae</taxon>
        <taxon>Sordariales</taxon>
        <taxon>Sordariaceae</taxon>
        <taxon>Neurospora</taxon>
    </lineage>
</organism>
<dbReference type="AlphaFoldDB" id="F8MXY7"/>
<protein>
    <submittedName>
        <fullName evidence="1">Uncharacterized protein</fullName>
    </submittedName>
</protein>
<sequence length="67" mass="7336">MDLDGLPALRFWGGKLEIARNIKKLDVRNWQESQTLAEGQLLIVIDSALNLLAPVPLPGLTDAAKAR</sequence>
<dbReference type="EMBL" id="GL891361">
    <property type="protein sequence ID" value="EGO53836.1"/>
    <property type="molecule type" value="Genomic_DNA"/>
</dbReference>
<evidence type="ECO:0000313" key="1">
    <source>
        <dbReference type="EMBL" id="EGO53836.1"/>
    </source>
</evidence>